<dbReference type="InterPro" id="IPR024943">
    <property type="entry name" value="Enhancer_polycomb"/>
</dbReference>
<dbReference type="InterPro" id="IPR019542">
    <property type="entry name" value="Enhancer_polycomb-like_N"/>
</dbReference>
<keyword evidence="4 6" id="KW-0804">Transcription</keyword>
<comment type="subcellular location">
    <subcellularLocation>
        <location evidence="1 6">Nucleus</location>
    </subcellularLocation>
</comment>
<keyword evidence="9" id="KW-1185">Reference proteome</keyword>
<dbReference type="GO" id="GO:0035267">
    <property type="term" value="C:NuA4 histone acetyltransferase complex"/>
    <property type="evidence" value="ECO:0007669"/>
    <property type="project" value="InterPro"/>
</dbReference>
<gene>
    <name evidence="8" type="ORF">DdX_06839</name>
</gene>
<feature type="domain" description="Enhancer of polycomb-like N-terminal" evidence="7">
    <location>
        <begin position="12"/>
        <end position="154"/>
    </location>
</feature>
<dbReference type="GO" id="GO:0005634">
    <property type="term" value="C:nucleus"/>
    <property type="evidence" value="ECO:0007669"/>
    <property type="project" value="UniProtKB-SubCell"/>
</dbReference>
<dbReference type="Proteomes" id="UP001201812">
    <property type="component" value="Unassembled WGS sequence"/>
</dbReference>
<keyword evidence="5 6" id="KW-0539">Nucleus</keyword>
<evidence type="ECO:0000256" key="3">
    <source>
        <dbReference type="ARBA" id="ARBA00023015"/>
    </source>
</evidence>
<evidence type="ECO:0000256" key="6">
    <source>
        <dbReference type="RuleBase" id="RU361124"/>
    </source>
</evidence>
<protein>
    <recommendedName>
        <fullName evidence="6">Enhancer of polycomb-like protein</fullName>
    </recommendedName>
</protein>
<dbReference type="GO" id="GO:0006357">
    <property type="term" value="P:regulation of transcription by RNA polymerase II"/>
    <property type="evidence" value="ECO:0007669"/>
    <property type="project" value="InterPro"/>
</dbReference>
<evidence type="ECO:0000256" key="1">
    <source>
        <dbReference type="ARBA" id="ARBA00004123"/>
    </source>
</evidence>
<name>A0AAD4NAD4_9BILA</name>
<sequence>MMPEKKHVFRPRALDPNKRLPIRIRQKSRGHVSPKVKRAVQVAPSGMEKEEEMESHLQQAIYAQKATSAGVRVENHVIPTPKVCAIDEEEYRKIYNRPSRVSQQRSKQFFTFRDYVSFFLNQSVYDADSEDEEWLHSHQNISIDHFEQIIEKLELASQTDIIQPLDAKVLLQKYDPQIVDDVYDYWLQKRKQAASKLSKCSVLIPRLNTDGRHRDDKTVINPYIAFRKRADKVQTRKKQKTEIQTYEKMLRVNYAMKKSIALLEMMKQREKTKLALVDLEEAVFTRQLRLMDEQNKELDRITAAVAKPFKIPEQPPPKKQRPLDNGKSLSITMAQTTASLNKATKSVNNFLTVNAARRRPMKVKSEKEEPITAASMIHDQNMININWLRRNEEVWNRITPTTVAATPETGQTSVAWPSVLYPSSIEADKVAEVEKNSSADGRYEFVPKANCKYRAPKSLGSILFDGIKTPVIQTLIAKKPDITKSVSEIVTSVPSTNEVQIKTEEPHVDANLIPKSLEDGTIEDMKYNKVKLDESATFLELMLQTAALDEDEAQKMASMRPQDRPKYAYVRPRFGRGGRRLFDFHFA</sequence>
<comment type="caution">
    <text evidence="8">The sequence shown here is derived from an EMBL/GenBank/DDBJ whole genome shotgun (WGS) entry which is preliminary data.</text>
</comment>
<organism evidence="8 9">
    <name type="scientific">Ditylenchus destructor</name>
    <dbReference type="NCBI Taxonomy" id="166010"/>
    <lineage>
        <taxon>Eukaryota</taxon>
        <taxon>Metazoa</taxon>
        <taxon>Ecdysozoa</taxon>
        <taxon>Nematoda</taxon>
        <taxon>Chromadorea</taxon>
        <taxon>Rhabditida</taxon>
        <taxon>Tylenchina</taxon>
        <taxon>Tylenchomorpha</taxon>
        <taxon>Sphaerularioidea</taxon>
        <taxon>Anguinidae</taxon>
        <taxon>Anguininae</taxon>
        <taxon>Ditylenchus</taxon>
    </lineage>
</organism>
<reference evidence="8" key="1">
    <citation type="submission" date="2022-01" db="EMBL/GenBank/DDBJ databases">
        <title>Genome Sequence Resource for Two Populations of Ditylenchus destructor, the Migratory Endoparasitic Phytonematode.</title>
        <authorList>
            <person name="Zhang H."/>
            <person name="Lin R."/>
            <person name="Xie B."/>
        </authorList>
    </citation>
    <scope>NUCLEOTIDE SEQUENCE</scope>
    <source>
        <strain evidence="8">BazhouSP</strain>
    </source>
</reference>
<dbReference type="PANTHER" id="PTHR14898">
    <property type="entry name" value="ENHANCER OF POLYCOMB"/>
    <property type="match status" value="1"/>
</dbReference>
<evidence type="ECO:0000313" key="8">
    <source>
        <dbReference type="EMBL" id="KAI1717110.1"/>
    </source>
</evidence>
<dbReference type="AlphaFoldDB" id="A0AAD4NAD4"/>
<dbReference type="Pfam" id="PF10513">
    <property type="entry name" value="EPL1"/>
    <property type="match status" value="1"/>
</dbReference>
<comment type="similarity">
    <text evidence="2 6">Belongs to the enhancer of polycomb family.</text>
</comment>
<keyword evidence="3 6" id="KW-0805">Transcription regulation</keyword>
<dbReference type="EMBL" id="JAKKPZ010000009">
    <property type="protein sequence ID" value="KAI1717110.1"/>
    <property type="molecule type" value="Genomic_DNA"/>
</dbReference>
<evidence type="ECO:0000256" key="2">
    <source>
        <dbReference type="ARBA" id="ARBA00008035"/>
    </source>
</evidence>
<evidence type="ECO:0000256" key="5">
    <source>
        <dbReference type="ARBA" id="ARBA00023242"/>
    </source>
</evidence>
<evidence type="ECO:0000259" key="7">
    <source>
        <dbReference type="Pfam" id="PF10513"/>
    </source>
</evidence>
<accession>A0AAD4NAD4</accession>
<evidence type="ECO:0000313" key="9">
    <source>
        <dbReference type="Proteomes" id="UP001201812"/>
    </source>
</evidence>
<evidence type="ECO:0000256" key="4">
    <source>
        <dbReference type="ARBA" id="ARBA00023163"/>
    </source>
</evidence>
<proteinExistence type="inferred from homology"/>